<dbReference type="EMBL" id="JACBZH010000001">
    <property type="protein sequence ID" value="NYH89393.1"/>
    <property type="molecule type" value="Genomic_DNA"/>
</dbReference>
<dbReference type="PROSITE" id="PS00187">
    <property type="entry name" value="TPP_ENZYMES"/>
    <property type="match status" value="1"/>
</dbReference>
<dbReference type="InterPro" id="IPR011766">
    <property type="entry name" value="TPP_enzyme_TPP-bd"/>
</dbReference>
<dbReference type="InterPro" id="IPR012000">
    <property type="entry name" value="Thiamin_PyroP_enz_cen_dom"/>
</dbReference>
<reference evidence="8 9" key="1">
    <citation type="submission" date="2020-07" db="EMBL/GenBank/DDBJ databases">
        <title>Sequencing the genomes of 1000 actinobacteria strains.</title>
        <authorList>
            <person name="Klenk H.-P."/>
        </authorList>
    </citation>
    <scope>NUCLEOTIDE SEQUENCE [LARGE SCALE GENOMIC DNA]</scope>
    <source>
        <strain evidence="8 9">DSM 18448</strain>
    </source>
</reference>
<evidence type="ECO:0000313" key="8">
    <source>
        <dbReference type="EMBL" id="NYH89393.1"/>
    </source>
</evidence>
<dbReference type="EC" id="2.2.1.6" evidence="8"/>
<feature type="domain" description="Thiamine pyrophosphate enzyme N-terminal TPP-binding" evidence="7">
    <location>
        <begin position="5"/>
        <end position="120"/>
    </location>
</feature>
<dbReference type="PANTHER" id="PTHR18968:SF120">
    <property type="entry name" value="ACETOLACTATE SYNTHASE LARGE SUBUNIT"/>
    <property type="match status" value="1"/>
</dbReference>
<dbReference type="InterPro" id="IPR012001">
    <property type="entry name" value="Thiamin_PyroP_enz_TPP-bd_dom"/>
</dbReference>
<feature type="domain" description="Thiamine pyrophosphate enzyme TPP-binding" evidence="6">
    <location>
        <begin position="410"/>
        <end position="555"/>
    </location>
</feature>
<evidence type="ECO:0000256" key="2">
    <source>
        <dbReference type="ARBA" id="ARBA00023052"/>
    </source>
</evidence>
<dbReference type="GO" id="GO:0005948">
    <property type="term" value="C:acetolactate synthase complex"/>
    <property type="evidence" value="ECO:0007669"/>
    <property type="project" value="TreeGrafter"/>
</dbReference>
<keyword evidence="8" id="KW-0808">Transferase</keyword>
<dbReference type="Gene3D" id="3.40.50.970">
    <property type="match status" value="2"/>
</dbReference>
<feature type="domain" description="Thiamine pyrophosphate enzyme central" evidence="5">
    <location>
        <begin position="202"/>
        <end position="296"/>
    </location>
</feature>
<sequence>MAQTVAGTAVRQLVEAGVRTAYTVPGESFLPLLDAWEAEPGVRLVSTRHEAGAAFMAEAEAKLTGRPALALASRGPGAANLAIGVHTARQDQTPLIAILGQVESGELGREGFQEVDLAAMYAPLTGWAREARTAEEVPSLLAEAHRAATGPRPGPVALAVPADFWTTVYDGAAPLASGHDQRDGAAGSPDEAARRSADHLAEHLAGLLSSARRPVAICGPGDRVGRETLRAACEVADFGVYSAFRRQDCFDEDHPHFLGHLGLGVPEEVRQALEDADLVVVLGTRLDAITAQDLRYPLPHQHLVLVGTGLPRPRHPGVTTVLDGDPRDVLASLVRRATGATPSGPHGPHGPRSRERPRSTRAAMWERHHAAAVGYARPTGEATRPGTVHPAEVVTTLRRLVPDDVILTNDAGNFSAFFHRHWGFRTTHRLLAPCNGAMGYAVPAAVAAKLHRPRNTVVALVGDGGVLMTGQEIETAVRCAAPIVVLAFQNGMYGTIAMHQATSHGRLAGVDIGRLDLATWARGLGAEGFVLDDPARVETVLAEALRCGRPCVVDVRTDPDVIAPGRRLSGLLAPARHPS</sequence>
<evidence type="ECO:0000256" key="1">
    <source>
        <dbReference type="ARBA" id="ARBA00007812"/>
    </source>
</evidence>
<evidence type="ECO:0000259" key="5">
    <source>
        <dbReference type="Pfam" id="PF00205"/>
    </source>
</evidence>
<feature type="region of interest" description="Disordered" evidence="4">
    <location>
        <begin position="336"/>
        <end position="360"/>
    </location>
</feature>
<evidence type="ECO:0000259" key="6">
    <source>
        <dbReference type="Pfam" id="PF02775"/>
    </source>
</evidence>
<dbReference type="SUPFAM" id="SSF52518">
    <property type="entry name" value="Thiamin diphosphate-binding fold (THDP-binding)"/>
    <property type="match status" value="2"/>
</dbReference>
<dbReference type="CDD" id="cd00568">
    <property type="entry name" value="TPP_enzymes"/>
    <property type="match status" value="1"/>
</dbReference>
<evidence type="ECO:0000256" key="3">
    <source>
        <dbReference type="RuleBase" id="RU362132"/>
    </source>
</evidence>
<dbReference type="RefSeq" id="WP_179787129.1">
    <property type="nucleotide sequence ID" value="NZ_BAAARR010000008.1"/>
</dbReference>
<name>A0A852ZAM4_9ACTN</name>
<comment type="similarity">
    <text evidence="1 3">Belongs to the TPP enzyme family.</text>
</comment>
<dbReference type="GO" id="GO:0009097">
    <property type="term" value="P:isoleucine biosynthetic process"/>
    <property type="evidence" value="ECO:0007669"/>
    <property type="project" value="TreeGrafter"/>
</dbReference>
<dbReference type="GO" id="GO:0030976">
    <property type="term" value="F:thiamine pyrophosphate binding"/>
    <property type="evidence" value="ECO:0007669"/>
    <property type="project" value="InterPro"/>
</dbReference>
<comment type="caution">
    <text evidence="8">The sequence shown here is derived from an EMBL/GenBank/DDBJ whole genome shotgun (WGS) entry which is preliminary data.</text>
</comment>
<protein>
    <submittedName>
        <fullName evidence="8">Acetolactate synthase-1/2/3 large subunit</fullName>
        <ecNumber evidence="8">2.2.1.6</ecNumber>
    </submittedName>
</protein>
<dbReference type="Pfam" id="PF02776">
    <property type="entry name" value="TPP_enzyme_N"/>
    <property type="match status" value="1"/>
</dbReference>
<dbReference type="InterPro" id="IPR045229">
    <property type="entry name" value="TPP_enz"/>
</dbReference>
<keyword evidence="9" id="KW-1185">Reference proteome</keyword>
<evidence type="ECO:0000313" key="9">
    <source>
        <dbReference type="Proteomes" id="UP000579605"/>
    </source>
</evidence>
<dbReference type="GO" id="GO:0000287">
    <property type="term" value="F:magnesium ion binding"/>
    <property type="evidence" value="ECO:0007669"/>
    <property type="project" value="InterPro"/>
</dbReference>
<dbReference type="FunFam" id="3.40.50.970:FF:000007">
    <property type="entry name" value="Acetolactate synthase"/>
    <property type="match status" value="1"/>
</dbReference>
<dbReference type="Proteomes" id="UP000579605">
    <property type="component" value="Unassembled WGS sequence"/>
</dbReference>
<accession>A0A852ZAM4</accession>
<dbReference type="InterPro" id="IPR000399">
    <property type="entry name" value="TPP-bd_CS"/>
</dbReference>
<dbReference type="CDD" id="cd07035">
    <property type="entry name" value="TPP_PYR_POX_like"/>
    <property type="match status" value="1"/>
</dbReference>
<gene>
    <name evidence="8" type="ORF">F4554_002031</name>
</gene>
<dbReference type="Gene3D" id="3.40.50.1220">
    <property type="entry name" value="TPP-binding domain"/>
    <property type="match status" value="1"/>
</dbReference>
<organism evidence="8 9">
    <name type="scientific">Actinopolymorpha rutila</name>
    <dbReference type="NCBI Taxonomy" id="446787"/>
    <lineage>
        <taxon>Bacteria</taxon>
        <taxon>Bacillati</taxon>
        <taxon>Actinomycetota</taxon>
        <taxon>Actinomycetes</taxon>
        <taxon>Propionibacteriales</taxon>
        <taxon>Actinopolymorphaceae</taxon>
        <taxon>Actinopolymorpha</taxon>
    </lineage>
</organism>
<dbReference type="Pfam" id="PF02775">
    <property type="entry name" value="TPP_enzyme_C"/>
    <property type="match status" value="1"/>
</dbReference>
<dbReference type="GO" id="GO:0050660">
    <property type="term" value="F:flavin adenine dinucleotide binding"/>
    <property type="evidence" value="ECO:0007669"/>
    <property type="project" value="TreeGrafter"/>
</dbReference>
<dbReference type="InterPro" id="IPR029061">
    <property type="entry name" value="THDP-binding"/>
</dbReference>
<dbReference type="GO" id="GO:0003984">
    <property type="term" value="F:acetolactate synthase activity"/>
    <property type="evidence" value="ECO:0007669"/>
    <property type="project" value="UniProtKB-EC"/>
</dbReference>
<dbReference type="Pfam" id="PF00205">
    <property type="entry name" value="TPP_enzyme_M"/>
    <property type="match status" value="1"/>
</dbReference>
<evidence type="ECO:0000256" key="4">
    <source>
        <dbReference type="SAM" id="MobiDB-lite"/>
    </source>
</evidence>
<dbReference type="SUPFAM" id="SSF52467">
    <property type="entry name" value="DHS-like NAD/FAD-binding domain"/>
    <property type="match status" value="1"/>
</dbReference>
<proteinExistence type="inferred from homology"/>
<evidence type="ECO:0000259" key="7">
    <source>
        <dbReference type="Pfam" id="PF02776"/>
    </source>
</evidence>
<dbReference type="GO" id="GO:0009099">
    <property type="term" value="P:L-valine biosynthetic process"/>
    <property type="evidence" value="ECO:0007669"/>
    <property type="project" value="TreeGrafter"/>
</dbReference>
<dbReference type="AlphaFoldDB" id="A0A852ZAM4"/>
<dbReference type="PANTHER" id="PTHR18968">
    <property type="entry name" value="THIAMINE PYROPHOSPHATE ENZYMES"/>
    <property type="match status" value="1"/>
</dbReference>
<keyword evidence="2 3" id="KW-0786">Thiamine pyrophosphate</keyword>
<dbReference type="InterPro" id="IPR029035">
    <property type="entry name" value="DHS-like_NAD/FAD-binding_dom"/>
</dbReference>